<gene>
    <name evidence="1" type="ORF">ATZ36_03020</name>
</gene>
<dbReference type="InterPro" id="IPR013785">
    <property type="entry name" value="Aldolase_TIM"/>
</dbReference>
<sequence length="89" mass="10381">MYFTIPLDNFPKVFLLPTLLGGYVNRNFFNISGTELKSRIFIWSGKFSNNELISKIIKSSRAQVMTEFDFQNPKENILSYIPESIYMCI</sequence>
<organism evidence="1 2">
    <name type="scientific">Endomicrobium trichonymphae</name>
    <dbReference type="NCBI Taxonomy" id="1408204"/>
    <lineage>
        <taxon>Bacteria</taxon>
        <taxon>Pseudomonadati</taxon>
        <taxon>Elusimicrobiota</taxon>
        <taxon>Endomicrobiia</taxon>
        <taxon>Endomicrobiales</taxon>
        <taxon>Endomicrobiaceae</taxon>
        <taxon>Candidatus Endomicrobiellum</taxon>
    </lineage>
</organism>
<evidence type="ECO:0000313" key="1">
    <source>
        <dbReference type="EMBL" id="OEG71058.1"/>
    </source>
</evidence>
<keyword evidence="2" id="KW-1185">Reference proteome</keyword>
<evidence type="ECO:0000313" key="2">
    <source>
        <dbReference type="Proteomes" id="UP000095237"/>
    </source>
</evidence>
<accession>A0A1E5IM72</accession>
<protein>
    <submittedName>
        <fullName evidence="1">Uncharacterized protein</fullName>
    </submittedName>
</protein>
<proteinExistence type="predicted"/>
<reference evidence="1 2" key="1">
    <citation type="submission" date="2015-11" db="EMBL/GenBank/DDBJ databases">
        <title>Evidence for parallel genomic evolution in an endosymbiosis of termite gut flagellates.</title>
        <authorList>
            <person name="Zheng H."/>
        </authorList>
    </citation>
    <scope>NUCLEOTIDE SEQUENCE [LARGE SCALE GENOMIC DNA]</scope>
    <source>
        <strain evidence="1 2">CET450</strain>
    </source>
</reference>
<name>A0A1E5IM72_ENDTX</name>
<comment type="caution">
    <text evidence="1">The sequence shown here is derived from an EMBL/GenBank/DDBJ whole genome shotgun (WGS) entry which is preliminary data.</text>
</comment>
<dbReference type="Proteomes" id="UP000095237">
    <property type="component" value="Unassembled WGS sequence"/>
</dbReference>
<dbReference type="Gene3D" id="3.20.20.70">
    <property type="entry name" value="Aldolase class I"/>
    <property type="match status" value="1"/>
</dbReference>
<dbReference type="EMBL" id="LNVX01000240">
    <property type="protein sequence ID" value="OEG71058.1"/>
    <property type="molecule type" value="Genomic_DNA"/>
</dbReference>
<dbReference type="AlphaFoldDB" id="A0A1E5IM72"/>